<name>A0A806KFQ8_9BACT</name>
<protein>
    <submittedName>
        <fullName evidence="1">Uncharacterized protein</fullName>
    </submittedName>
</protein>
<evidence type="ECO:0000313" key="1">
    <source>
        <dbReference type="EMBL" id="AGS53465.1"/>
    </source>
</evidence>
<accession>A0A806KFQ8</accession>
<organism evidence="1">
    <name type="scientific">uncultured bacterium contig00038</name>
    <dbReference type="NCBI Taxonomy" id="1181526"/>
    <lineage>
        <taxon>Bacteria</taxon>
        <taxon>environmental samples</taxon>
    </lineage>
</organism>
<reference evidence="1" key="1">
    <citation type="submission" date="2012-03" db="EMBL/GenBank/DDBJ databases">
        <title>Functional metagenomics reveals considerable lignocellulase gene clusters in the gut microbiome of a wood-feeding higher termite.</title>
        <authorList>
            <person name="Liu N."/>
        </authorList>
    </citation>
    <scope>NUCLEOTIDE SEQUENCE</scope>
</reference>
<sequence length="58" mass="6491">MTALSVPVITKSDQLTVCILAFHVTARYVIQNQCSVGKLKAIWYKIKKLPRFHAGTSD</sequence>
<dbReference type="AlphaFoldDB" id="A0A806KFQ8"/>
<dbReference type="EMBL" id="JQ844234">
    <property type="protein sequence ID" value="AGS53465.1"/>
    <property type="molecule type" value="Genomic_DNA"/>
</dbReference>
<proteinExistence type="predicted"/>